<dbReference type="EMBL" id="FPAA01000002">
    <property type="protein sequence ID" value="SFS44268.1"/>
    <property type="molecule type" value="Genomic_DNA"/>
</dbReference>
<dbReference type="RefSeq" id="WP_091833938.1">
    <property type="nucleotide sequence ID" value="NZ_FPAA01000002.1"/>
</dbReference>
<evidence type="ECO:0000313" key="5">
    <source>
        <dbReference type="EMBL" id="SFS44268.1"/>
    </source>
</evidence>
<keyword evidence="6" id="KW-1185">Reference proteome</keyword>
<protein>
    <submittedName>
        <fullName evidence="5">DNA-binding transcriptional regulator, ArsR family</fullName>
    </submittedName>
</protein>
<dbReference type="Pfam" id="PF01022">
    <property type="entry name" value="HTH_5"/>
    <property type="match status" value="1"/>
</dbReference>
<dbReference type="Gene3D" id="1.10.10.10">
    <property type="entry name" value="Winged helix-like DNA-binding domain superfamily/Winged helix DNA-binding domain"/>
    <property type="match status" value="1"/>
</dbReference>
<dbReference type="InterPro" id="IPR051081">
    <property type="entry name" value="HTH_MetalResp_TranReg"/>
</dbReference>
<dbReference type="PRINTS" id="PR00778">
    <property type="entry name" value="HTHARSR"/>
</dbReference>
<evidence type="ECO:0000256" key="1">
    <source>
        <dbReference type="ARBA" id="ARBA00023015"/>
    </source>
</evidence>
<evidence type="ECO:0000313" key="6">
    <source>
        <dbReference type="Proteomes" id="UP000198660"/>
    </source>
</evidence>
<evidence type="ECO:0000256" key="2">
    <source>
        <dbReference type="ARBA" id="ARBA00023125"/>
    </source>
</evidence>
<reference evidence="6" key="1">
    <citation type="submission" date="2016-10" db="EMBL/GenBank/DDBJ databases">
        <authorList>
            <person name="Varghese N."/>
            <person name="Submissions S."/>
        </authorList>
    </citation>
    <scope>NUCLEOTIDE SEQUENCE [LARGE SCALE GENOMIC DNA]</scope>
    <source>
        <strain evidence="6">DSM 45789</strain>
    </source>
</reference>
<dbReference type="PANTHER" id="PTHR33154:SF33">
    <property type="entry name" value="TRANSCRIPTIONAL REPRESSOR SDPR"/>
    <property type="match status" value="1"/>
</dbReference>
<dbReference type="Proteomes" id="UP000198660">
    <property type="component" value="Unassembled WGS sequence"/>
</dbReference>
<feature type="domain" description="HTH arsR-type" evidence="4">
    <location>
        <begin position="1"/>
        <end position="93"/>
    </location>
</feature>
<proteinExistence type="predicted"/>
<name>A0A1I6PW07_9BACL</name>
<dbReference type="InterPro" id="IPR011991">
    <property type="entry name" value="ArsR-like_HTH"/>
</dbReference>
<dbReference type="InterPro" id="IPR001845">
    <property type="entry name" value="HTH_ArsR_DNA-bd_dom"/>
</dbReference>
<dbReference type="InterPro" id="IPR036388">
    <property type="entry name" value="WH-like_DNA-bd_sf"/>
</dbReference>
<dbReference type="CDD" id="cd00090">
    <property type="entry name" value="HTH_ARSR"/>
    <property type="match status" value="1"/>
</dbReference>
<dbReference type="AlphaFoldDB" id="A0A1I6PW07"/>
<dbReference type="InterPro" id="IPR036390">
    <property type="entry name" value="WH_DNA-bd_sf"/>
</dbReference>
<keyword evidence="2 5" id="KW-0238">DNA-binding</keyword>
<gene>
    <name evidence="5" type="ORF">SAMN05444972_102164</name>
</gene>
<dbReference type="GO" id="GO:0003700">
    <property type="term" value="F:DNA-binding transcription factor activity"/>
    <property type="evidence" value="ECO:0007669"/>
    <property type="project" value="InterPro"/>
</dbReference>
<dbReference type="SMART" id="SM00418">
    <property type="entry name" value="HTH_ARSR"/>
    <property type="match status" value="1"/>
</dbReference>
<dbReference type="OrthoDB" id="9799175at2"/>
<organism evidence="5 6">
    <name type="scientific">Marininema halotolerans</name>
    <dbReference type="NCBI Taxonomy" id="1155944"/>
    <lineage>
        <taxon>Bacteria</taxon>
        <taxon>Bacillati</taxon>
        <taxon>Bacillota</taxon>
        <taxon>Bacilli</taxon>
        <taxon>Bacillales</taxon>
        <taxon>Thermoactinomycetaceae</taxon>
        <taxon>Marininema</taxon>
    </lineage>
</organism>
<evidence type="ECO:0000259" key="4">
    <source>
        <dbReference type="PROSITE" id="PS50987"/>
    </source>
</evidence>
<evidence type="ECO:0000256" key="3">
    <source>
        <dbReference type="ARBA" id="ARBA00023163"/>
    </source>
</evidence>
<accession>A0A1I6PW07</accession>
<keyword evidence="3" id="KW-0804">Transcription</keyword>
<dbReference type="PANTHER" id="PTHR33154">
    <property type="entry name" value="TRANSCRIPTIONAL REGULATOR, ARSR FAMILY"/>
    <property type="match status" value="1"/>
</dbReference>
<sequence>MATPLKKHDVFQAIADPTRRQLLHVLAEQEMPITQISNRFPMSRTAISKHLRVLEEAGLVQNRRVGREKRYRMQAEPLLELKRWLSFYERFWDNKLVALQRFVEDGQE</sequence>
<dbReference type="NCBIfam" id="NF033788">
    <property type="entry name" value="HTH_metalloreg"/>
    <property type="match status" value="1"/>
</dbReference>
<dbReference type="PROSITE" id="PS50987">
    <property type="entry name" value="HTH_ARSR_2"/>
    <property type="match status" value="1"/>
</dbReference>
<dbReference type="GO" id="GO:0003677">
    <property type="term" value="F:DNA binding"/>
    <property type="evidence" value="ECO:0007669"/>
    <property type="project" value="UniProtKB-KW"/>
</dbReference>
<keyword evidence="1" id="KW-0805">Transcription regulation</keyword>
<dbReference type="SUPFAM" id="SSF46785">
    <property type="entry name" value="Winged helix' DNA-binding domain"/>
    <property type="match status" value="1"/>
</dbReference>